<sequence length="80" mass="9512">PANESEDHKKKRIPRPRNSFIIYRQWMSGRIHDDIPGATAGEISVGLLWHKETPQVKDHFKELAAEEDRLHKLKYPDYRY</sequence>
<dbReference type="SMART" id="SM00398">
    <property type="entry name" value="HMG"/>
    <property type="match status" value="1"/>
</dbReference>
<keyword evidence="2 3" id="KW-0539">Nucleus</keyword>
<reference evidence="5" key="1">
    <citation type="submission" date="2023-06" db="EMBL/GenBank/DDBJ databases">
        <title>Genome-scale phylogeny and comparative genomics of the fungal order Sordariales.</title>
        <authorList>
            <consortium name="Lawrence Berkeley National Laboratory"/>
            <person name="Hensen N."/>
            <person name="Bonometti L."/>
            <person name="Westerberg I."/>
            <person name="Brannstrom I.O."/>
            <person name="Guillou S."/>
            <person name="Cros-Aarteil S."/>
            <person name="Calhoun S."/>
            <person name="Haridas S."/>
            <person name="Kuo A."/>
            <person name="Mondo S."/>
            <person name="Pangilinan J."/>
            <person name="Riley R."/>
            <person name="LaButti K."/>
            <person name="Andreopoulos B."/>
            <person name="Lipzen A."/>
            <person name="Chen C."/>
            <person name="Yanf M."/>
            <person name="Daum C."/>
            <person name="Ng V."/>
            <person name="Clum A."/>
            <person name="Steindorff A."/>
            <person name="Ohm R."/>
            <person name="Martin F."/>
            <person name="Silar P."/>
            <person name="Natvig D."/>
            <person name="Lalanne C."/>
            <person name="Gautier V."/>
            <person name="Ament-velasquez S.L."/>
            <person name="Kruys A."/>
            <person name="Hutchinson M.I."/>
            <person name="Powell A.J."/>
            <person name="Barry K."/>
            <person name="Miller A.N."/>
            <person name="Grigoriev I.V."/>
            <person name="Debuchy R."/>
            <person name="Gladieux P."/>
            <person name="Thoren M.H."/>
            <person name="Johannesson H."/>
        </authorList>
    </citation>
    <scope>NUCLEOTIDE SEQUENCE</scope>
    <source>
        <strain evidence="5">SMH3391-2</strain>
    </source>
</reference>
<dbReference type="AlphaFoldDB" id="A0AA39W4W0"/>
<evidence type="ECO:0000256" key="2">
    <source>
        <dbReference type="ARBA" id="ARBA00023242"/>
    </source>
</evidence>
<name>A0AA39W4W0_9PEZI</name>
<feature type="DNA-binding region" description="HMG box" evidence="3">
    <location>
        <begin position="13"/>
        <end position="79"/>
    </location>
</feature>
<proteinExistence type="predicted"/>
<comment type="caution">
    <text evidence="5">The sequence shown here is derived from an EMBL/GenBank/DDBJ whole genome shotgun (WGS) entry which is preliminary data.</text>
</comment>
<evidence type="ECO:0000259" key="4">
    <source>
        <dbReference type="PROSITE" id="PS50118"/>
    </source>
</evidence>
<dbReference type="Gene3D" id="1.10.30.10">
    <property type="entry name" value="High mobility group box domain"/>
    <property type="match status" value="1"/>
</dbReference>
<gene>
    <name evidence="5" type="ORF">B0T17DRAFT_478912</name>
</gene>
<protein>
    <recommendedName>
        <fullName evidence="4">HMG box domain-containing protein</fullName>
    </recommendedName>
</protein>
<dbReference type="GO" id="GO:0000981">
    <property type="term" value="F:DNA-binding transcription factor activity, RNA polymerase II-specific"/>
    <property type="evidence" value="ECO:0007669"/>
    <property type="project" value="TreeGrafter"/>
</dbReference>
<accession>A0AA39W4W0</accession>
<evidence type="ECO:0000256" key="1">
    <source>
        <dbReference type="ARBA" id="ARBA00023125"/>
    </source>
</evidence>
<dbReference type="CDD" id="cd01389">
    <property type="entry name" value="HMG-box_ROX1-like"/>
    <property type="match status" value="1"/>
</dbReference>
<dbReference type="InterPro" id="IPR009071">
    <property type="entry name" value="HMG_box_dom"/>
</dbReference>
<dbReference type="SUPFAM" id="SSF47095">
    <property type="entry name" value="HMG-box"/>
    <property type="match status" value="1"/>
</dbReference>
<dbReference type="EMBL" id="JAULSR010000009">
    <property type="protein sequence ID" value="KAK0612684.1"/>
    <property type="molecule type" value="Genomic_DNA"/>
</dbReference>
<dbReference type="GO" id="GO:0005634">
    <property type="term" value="C:nucleus"/>
    <property type="evidence" value="ECO:0007669"/>
    <property type="project" value="UniProtKB-UniRule"/>
</dbReference>
<dbReference type="PROSITE" id="PS50118">
    <property type="entry name" value="HMG_BOX_2"/>
    <property type="match status" value="1"/>
</dbReference>
<feature type="non-terminal residue" evidence="5">
    <location>
        <position position="1"/>
    </location>
</feature>
<feature type="non-terminal residue" evidence="5">
    <location>
        <position position="80"/>
    </location>
</feature>
<evidence type="ECO:0000256" key="3">
    <source>
        <dbReference type="PROSITE-ProRule" id="PRU00267"/>
    </source>
</evidence>
<dbReference type="InterPro" id="IPR036910">
    <property type="entry name" value="HMG_box_dom_sf"/>
</dbReference>
<keyword evidence="1 3" id="KW-0238">DNA-binding</keyword>
<evidence type="ECO:0000313" key="5">
    <source>
        <dbReference type="EMBL" id="KAK0612684.1"/>
    </source>
</evidence>
<dbReference type="InterPro" id="IPR051356">
    <property type="entry name" value="SOX/SOX-like_TF"/>
</dbReference>
<organism evidence="5 6">
    <name type="scientific">Bombardia bombarda</name>
    <dbReference type="NCBI Taxonomy" id="252184"/>
    <lineage>
        <taxon>Eukaryota</taxon>
        <taxon>Fungi</taxon>
        <taxon>Dikarya</taxon>
        <taxon>Ascomycota</taxon>
        <taxon>Pezizomycotina</taxon>
        <taxon>Sordariomycetes</taxon>
        <taxon>Sordariomycetidae</taxon>
        <taxon>Sordariales</taxon>
        <taxon>Lasiosphaeriaceae</taxon>
        <taxon>Bombardia</taxon>
    </lineage>
</organism>
<dbReference type="Proteomes" id="UP001174934">
    <property type="component" value="Unassembled WGS sequence"/>
</dbReference>
<evidence type="ECO:0000313" key="6">
    <source>
        <dbReference type="Proteomes" id="UP001174934"/>
    </source>
</evidence>
<keyword evidence="6" id="KW-1185">Reference proteome</keyword>
<dbReference type="Pfam" id="PF00505">
    <property type="entry name" value="HMG_box"/>
    <property type="match status" value="1"/>
</dbReference>
<dbReference type="GO" id="GO:0000978">
    <property type="term" value="F:RNA polymerase II cis-regulatory region sequence-specific DNA binding"/>
    <property type="evidence" value="ECO:0007669"/>
    <property type="project" value="TreeGrafter"/>
</dbReference>
<dbReference type="PANTHER" id="PTHR45789:SF2">
    <property type="entry name" value="FI18025P1"/>
    <property type="match status" value="1"/>
</dbReference>
<feature type="domain" description="HMG box" evidence="4">
    <location>
        <begin position="13"/>
        <end position="79"/>
    </location>
</feature>
<dbReference type="PANTHER" id="PTHR45789">
    <property type="entry name" value="FI18025P1"/>
    <property type="match status" value="1"/>
</dbReference>